<evidence type="ECO:0000259" key="5">
    <source>
        <dbReference type="PROSITE" id="PS01180"/>
    </source>
</evidence>
<keyword evidence="1" id="KW-0677">Repeat</keyword>
<feature type="chain" id="PRO_5044855230" description="CUB domain-containing protein" evidence="4">
    <location>
        <begin position="28"/>
        <end position="300"/>
    </location>
</feature>
<keyword evidence="2" id="KW-1015">Disulfide bond</keyword>
<dbReference type="Pfam" id="PF00431">
    <property type="entry name" value="CUB"/>
    <property type="match status" value="1"/>
</dbReference>
<accession>A0ABD6F1J6</accession>
<evidence type="ECO:0000256" key="3">
    <source>
        <dbReference type="PROSITE-ProRule" id="PRU00059"/>
    </source>
</evidence>
<dbReference type="PANTHER" id="PTHR24251:SF50">
    <property type="entry name" value="ATTRACTIN-LIKE 1A"/>
    <property type="match status" value="1"/>
</dbReference>
<protein>
    <recommendedName>
        <fullName evidence="5">CUB domain-containing protein</fullName>
    </recommendedName>
</protein>
<dbReference type="SUPFAM" id="SSF49854">
    <property type="entry name" value="Spermadhesin, CUB domain"/>
    <property type="match status" value="1"/>
</dbReference>
<evidence type="ECO:0000256" key="1">
    <source>
        <dbReference type="ARBA" id="ARBA00022737"/>
    </source>
</evidence>
<reference evidence="6 7" key="1">
    <citation type="submission" date="2024-08" db="EMBL/GenBank/DDBJ databases">
        <title>Gnathostoma spinigerum genome.</title>
        <authorList>
            <person name="Gonzalez-Bertolin B."/>
            <person name="Monzon S."/>
            <person name="Zaballos A."/>
            <person name="Jimenez P."/>
            <person name="Dekumyoy P."/>
            <person name="Varona S."/>
            <person name="Cuesta I."/>
            <person name="Sumanam S."/>
            <person name="Adisakwattana P."/>
            <person name="Gasser R.B."/>
            <person name="Hernandez-Gonzalez A."/>
            <person name="Young N.D."/>
            <person name="Perteguer M.J."/>
        </authorList>
    </citation>
    <scope>NUCLEOTIDE SEQUENCE [LARGE SCALE GENOMIC DNA]</scope>
    <source>
        <strain evidence="6">AL3</strain>
        <tissue evidence="6">Liver</tissue>
    </source>
</reference>
<name>A0ABD6F1J6_9BILA</name>
<dbReference type="InterPro" id="IPR035914">
    <property type="entry name" value="Sperma_CUB_dom_sf"/>
</dbReference>
<dbReference type="PROSITE" id="PS01180">
    <property type="entry name" value="CUB"/>
    <property type="match status" value="1"/>
</dbReference>
<evidence type="ECO:0000256" key="2">
    <source>
        <dbReference type="ARBA" id="ARBA00023157"/>
    </source>
</evidence>
<dbReference type="Gene3D" id="2.60.120.290">
    <property type="entry name" value="Spermadhesin, CUB domain"/>
    <property type="match status" value="1"/>
</dbReference>
<proteinExistence type="predicted"/>
<dbReference type="EMBL" id="JBGFUD010011542">
    <property type="protein sequence ID" value="MFH4983237.1"/>
    <property type="molecule type" value="Genomic_DNA"/>
</dbReference>
<feature type="signal peptide" evidence="4">
    <location>
        <begin position="1"/>
        <end position="27"/>
    </location>
</feature>
<dbReference type="PANTHER" id="PTHR24251">
    <property type="entry name" value="OVOCHYMASE-RELATED"/>
    <property type="match status" value="1"/>
</dbReference>
<evidence type="ECO:0000313" key="7">
    <source>
        <dbReference type="Proteomes" id="UP001608902"/>
    </source>
</evidence>
<keyword evidence="7" id="KW-1185">Reference proteome</keyword>
<evidence type="ECO:0000313" key="6">
    <source>
        <dbReference type="EMBL" id="MFH4983237.1"/>
    </source>
</evidence>
<dbReference type="Proteomes" id="UP001608902">
    <property type="component" value="Unassembled WGS sequence"/>
</dbReference>
<evidence type="ECO:0000256" key="4">
    <source>
        <dbReference type="SAM" id="SignalP"/>
    </source>
</evidence>
<dbReference type="SMART" id="SM00042">
    <property type="entry name" value="CUB"/>
    <property type="match status" value="1"/>
</dbReference>
<feature type="domain" description="CUB" evidence="5">
    <location>
        <begin position="39"/>
        <end position="156"/>
    </location>
</feature>
<comment type="caution">
    <text evidence="6">The sequence shown here is derived from an EMBL/GenBank/DDBJ whole genome shotgun (WGS) entry which is preliminary data.</text>
</comment>
<keyword evidence="4" id="KW-0732">Signal</keyword>
<gene>
    <name evidence="6" type="ORF">AB6A40_009946</name>
</gene>
<dbReference type="AlphaFoldDB" id="A0ABD6F1J6"/>
<sequence length="300" mass="33811">MSVGDGKIHISLIITLVFCLQSIPIFAQQQEQQQSGCHCPQSTFGVTVFRGEIKSPGYPNLYCASLQCVYEILPANERSIVLLIESFETEATYDFLDIFETFRISDVTHEVKLKRLSGNDVGTPSFVSPISGGFRLKFSSDATEHFRGFLARFNRVRSPDGGQKCPTVFYEATMQPQELPSPLKNFHFETGCVFMINSTERYAISFRVDKIDSAAELTLYEAEEYANDKALKRIVNPGGPSTSVPFIPQQISSRTNSLVVVFRLIASHYQRIHTTPRSTTSQNEDYFKASFSRIDSREHL</sequence>
<dbReference type="CDD" id="cd00041">
    <property type="entry name" value="CUB"/>
    <property type="match status" value="1"/>
</dbReference>
<comment type="caution">
    <text evidence="3">Lacks conserved residue(s) required for the propagation of feature annotation.</text>
</comment>
<dbReference type="InterPro" id="IPR000859">
    <property type="entry name" value="CUB_dom"/>
</dbReference>
<organism evidence="6 7">
    <name type="scientific">Gnathostoma spinigerum</name>
    <dbReference type="NCBI Taxonomy" id="75299"/>
    <lineage>
        <taxon>Eukaryota</taxon>
        <taxon>Metazoa</taxon>
        <taxon>Ecdysozoa</taxon>
        <taxon>Nematoda</taxon>
        <taxon>Chromadorea</taxon>
        <taxon>Rhabditida</taxon>
        <taxon>Spirurina</taxon>
        <taxon>Gnathostomatomorpha</taxon>
        <taxon>Gnathostomatoidea</taxon>
        <taxon>Gnathostomatidae</taxon>
        <taxon>Gnathostoma</taxon>
    </lineage>
</organism>